<dbReference type="PANTHER" id="PTHR33595">
    <property type="entry name" value="VON WILLEBRAND FACTOR A DOMAIN PROTEIN"/>
    <property type="match status" value="1"/>
</dbReference>
<dbReference type="InterPro" id="IPR057710">
    <property type="entry name" value="DUF7950"/>
</dbReference>
<proteinExistence type="predicted"/>
<accession>A0ABD2YZ96</accession>
<evidence type="ECO:0000313" key="4">
    <source>
        <dbReference type="Proteomes" id="UP001630127"/>
    </source>
</evidence>
<feature type="compositionally biased region" description="Basic residues" evidence="1">
    <location>
        <begin position="62"/>
        <end position="73"/>
    </location>
</feature>
<evidence type="ECO:0000256" key="1">
    <source>
        <dbReference type="SAM" id="MobiDB-lite"/>
    </source>
</evidence>
<feature type="region of interest" description="Disordered" evidence="1">
    <location>
        <begin position="97"/>
        <end position="126"/>
    </location>
</feature>
<gene>
    <name evidence="3" type="ORF">ACH5RR_025303</name>
</gene>
<feature type="domain" description="DUF7950" evidence="2">
    <location>
        <begin position="188"/>
        <end position="323"/>
    </location>
</feature>
<dbReference type="PANTHER" id="PTHR33595:SF7">
    <property type="entry name" value="OS12G0242500 PROTEIN"/>
    <property type="match status" value="1"/>
</dbReference>
<comment type="caution">
    <text evidence="3">The sequence shown here is derived from an EMBL/GenBank/DDBJ whole genome shotgun (WGS) entry which is preliminary data.</text>
</comment>
<organism evidence="3 4">
    <name type="scientific">Cinchona calisaya</name>
    <dbReference type="NCBI Taxonomy" id="153742"/>
    <lineage>
        <taxon>Eukaryota</taxon>
        <taxon>Viridiplantae</taxon>
        <taxon>Streptophyta</taxon>
        <taxon>Embryophyta</taxon>
        <taxon>Tracheophyta</taxon>
        <taxon>Spermatophyta</taxon>
        <taxon>Magnoliopsida</taxon>
        <taxon>eudicotyledons</taxon>
        <taxon>Gunneridae</taxon>
        <taxon>Pentapetalae</taxon>
        <taxon>asterids</taxon>
        <taxon>lamiids</taxon>
        <taxon>Gentianales</taxon>
        <taxon>Rubiaceae</taxon>
        <taxon>Cinchonoideae</taxon>
        <taxon>Cinchoneae</taxon>
        <taxon>Cinchona</taxon>
    </lineage>
</organism>
<name>A0ABD2YZ96_9GENT</name>
<dbReference type="Pfam" id="PF25821">
    <property type="entry name" value="DUF7950"/>
    <property type="match status" value="1"/>
</dbReference>
<dbReference type="AlphaFoldDB" id="A0ABD2YZ96"/>
<dbReference type="EMBL" id="JBJUIK010000011">
    <property type="protein sequence ID" value="KAL3512586.1"/>
    <property type="molecule type" value="Genomic_DNA"/>
</dbReference>
<reference evidence="3 4" key="1">
    <citation type="submission" date="2024-11" db="EMBL/GenBank/DDBJ databases">
        <title>A near-complete genome assembly of Cinchona calisaya.</title>
        <authorList>
            <person name="Lian D.C."/>
            <person name="Zhao X.W."/>
            <person name="Wei L."/>
        </authorList>
    </citation>
    <scope>NUCLEOTIDE SEQUENCE [LARGE SCALE GENOMIC DNA]</scope>
    <source>
        <tissue evidence="3">Nenye</tissue>
    </source>
</reference>
<sequence>MDARGGCCIARYGGNIHDVSKVDRIMMRFRPIAPKPATHSSGSGGSGNSTPDNGSSAYAKTGRGKRKYVRRMGGKSESNNNGSISVKKRCNCKRKYIRGGKSSSTGEDDSHGKSTLSTGSVSGGDDVVTLPLLPETPTVIVNQEESPARGTFEKGPMWLNFGGSNESGSGGFWMDGKVEMMAGPRIVGTWVRVECIISETWYEYAGLGGCTDDQKFMYLERDTCPGFISDGLNRVRWVNRAYKEMAVGQGENEEEEEEEEVLVWLVMKDGVQLPPKSWSAFTCSVRVITCGKEKNSVILPCDVWRLEGGRGFAWRLDTKAALSLGR</sequence>
<evidence type="ECO:0000259" key="2">
    <source>
        <dbReference type="Pfam" id="PF25821"/>
    </source>
</evidence>
<protein>
    <recommendedName>
        <fullName evidence="2">DUF7950 domain-containing protein</fullName>
    </recommendedName>
</protein>
<keyword evidence="4" id="KW-1185">Reference proteome</keyword>
<dbReference type="Proteomes" id="UP001630127">
    <property type="component" value="Unassembled WGS sequence"/>
</dbReference>
<feature type="region of interest" description="Disordered" evidence="1">
    <location>
        <begin position="33"/>
        <end position="85"/>
    </location>
</feature>
<evidence type="ECO:0000313" key="3">
    <source>
        <dbReference type="EMBL" id="KAL3512586.1"/>
    </source>
</evidence>